<dbReference type="Gene3D" id="1.20.120.1630">
    <property type="match status" value="1"/>
</dbReference>
<keyword evidence="7" id="KW-1185">Reference proteome</keyword>
<dbReference type="Pfam" id="PF04191">
    <property type="entry name" value="PEMT"/>
    <property type="match status" value="1"/>
</dbReference>
<protein>
    <submittedName>
        <fullName evidence="6">Isoprenylcysteine carboxylmethyltransferase family protein</fullName>
    </submittedName>
</protein>
<organism evidence="6 7">
    <name type="scientific">Christiangramia lutea</name>
    <dbReference type="NCBI Taxonomy" id="1607951"/>
    <lineage>
        <taxon>Bacteria</taxon>
        <taxon>Pseudomonadati</taxon>
        <taxon>Bacteroidota</taxon>
        <taxon>Flavobacteriia</taxon>
        <taxon>Flavobacteriales</taxon>
        <taxon>Flavobacteriaceae</taxon>
        <taxon>Christiangramia</taxon>
    </lineage>
</organism>
<dbReference type="InterPro" id="IPR007318">
    <property type="entry name" value="Phopholipid_MeTrfase"/>
</dbReference>
<sequence length="154" mass="18292">MELNRKDYFFVGVQFLLFLIYFLDVEIIDFNIPSWLEVLALIIIVFGVIIFLVALLQLNRNLSPFPTPKSDSRLVKTGIYKYIRHPIYSGILITFLAYGIFTTSLFRILITFILYALFNLKSKYEEKQLRGRFPEYASYQKKTGRFFPVFFRKK</sequence>
<reference evidence="6" key="1">
    <citation type="submission" date="2022-03" db="EMBL/GenBank/DDBJ databases">
        <title>Gramella crocea sp. nov., isolated from activated sludge of a seafood processing plant.</title>
        <authorList>
            <person name="Zhang X."/>
        </authorList>
    </citation>
    <scope>NUCLEOTIDE SEQUENCE</scope>
    <source>
        <strain evidence="6">YJ019</strain>
    </source>
</reference>
<feature type="transmembrane region" description="Helical" evidence="5">
    <location>
        <begin position="7"/>
        <end position="23"/>
    </location>
</feature>
<dbReference type="AlphaFoldDB" id="A0A9X1V4Y0"/>
<accession>A0A9X1V4Y0</accession>
<comment type="caution">
    <text evidence="6">The sequence shown here is derived from an EMBL/GenBank/DDBJ whole genome shotgun (WGS) entry which is preliminary data.</text>
</comment>
<evidence type="ECO:0000256" key="2">
    <source>
        <dbReference type="ARBA" id="ARBA00022692"/>
    </source>
</evidence>
<comment type="subcellular location">
    <subcellularLocation>
        <location evidence="1">Endomembrane system</location>
        <topology evidence="1">Multi-pass membrane protein</topology>
    </subcellularLocation>
</comment>
<evidence type="ECO:0000313" key="7">
    <source>
        <dbReference type="Proteomes" id="UP001139226"/>
    </source>
</evidence>
<dbReference type="PANTHER" id="PTHR12714">
    <property type="entry name" value="PROTEIN-S ISOPRENYLCYSTEINE O-METHYLTRANSFERASE"/>
    <property type="match status" value="1"/>
</dbReference>
<dbReference type="GO" id="GO:0004671">
    <property type="term" value="F:protein C-terminal S-isoprenylcysteine carboxyl O-methyltransferase activity"/>
    <property type="evidence" value="ECO:0007669"/>
    <property type="project" value="TreeGrafter"/>
</dbReference>
<feature type="transmembrane region" description="Helical" evidence="5">
    <location>
        <begin position="35"/>
        <end position="58"/>
    </location>
</feature>
<dbReference type="RefSeq" id="WP_240714312.1">
    <property type="nucleotide sequence ID" value="NZ_JAKVTV010000004.1"/>
</dbReference>
<dbReference type="GO" id="GO:0012505">
    <property type="term" value="C:endomembrane system"/>
    <property type="evidence" value="ECO:0007669"/>
    <property type="project" value="UniProtKB-SubCell"/>
</dbReference>
<evidence type="ECO:0000256" key="1">
    <source>
        <dbReference type="ARBA" id="ARBA00004127"/>
    </source>
</evidence>
<gene>
    <name evidence="6" type="ORF">ML462_13285</name>
</gene>
<keyword evidence="2 5" id="KW-0812">Transmembrane</keyword>
<evidence type="ECO:0000256" key="3">
    <source>
        <dbReference type="ARBA" id="ARBA00022989"/>
    </source>
</evidence>
<dbReference type="PANTHER" id="PTHR12714:SF26">
    <property type="entry name" value="ISOPRENYLCYSTEINE CARBOXYLMETHYLTRANSFERASE FAMILY PROTEIN"/>
    <property type="match status" value="1"/>
</dbReference>
<evidence type="ECO:0000313" key="6">
    <source>
        <dbReference type="EMBL" id="MCH4824146.1"/>
    </source>
</evidence>
<dbReference type="Proteomes" id="UP001139226">
    <property type="component" value="Unassembled WGS sequence"/>
</dbReference>
<keyword evidence="4 5" id="KW-0472">Membrane</keyword>
<evidence type="ECO:0000256" key="5">
    <source>
        <dbReference type="SAM" id="Phobius"/>
    </source>
</evidence>
<proteinExistence type="predicted"/>
<dbReference type="EMBL" id="JAKVTV010000004">
    <property type="protein sequence ID" value="MCH4824146.1"/>
    <property type="molecule type" value="Genomic_DNA"/>
</dbReference>
<keyword evidence="3 5" id="KW-1133">Transmembrane helix</keyword>
<name>A0A9X1V4Y0_9FLAO</name>
<evidence type="ECO:0000256" key="4">
    <source>
        <dbReference type="ARBA" id="ARBA00023136"/>
    </source>
</evidence>